<comment type="caution">
    <text evidence="1">The sequence shown here is derived from an EMBL/GenBank/DDBJ whole genome shotgun (WGS) entry which is preliminary data.</text>
</comment>
<reference evidence="1" key="1">
    <citation type="journal article" date="2021" name="Environ. Microbiol.">
        <title>Gene family expansions and transcriptome signatures uncover fungal adaptations to wood decay.</title>
        <authorList>
            <person name="Hage H."/>
            <person name="Miyauchi S."/>
            <person name="Viragh M."/>
            <person name="Drula E."/>
            <person name="Min B."/>
            <person name="Chaduli D."/>
            <person name="Navarro D."/>
            <person name="Favel A."/>
            <person name="Norest M."/>
            <person name="Lesage-Meessen L."/>
            <person name="Balint B."/>
            <person name="Merenyi Z."/>
            <person name="de Eugenio L."/>
            <person name="Morin E."/>
            <person name="Martinez A.T."/>
            <person name="Baldrian P."/>
            <person name="Stursova M."/>
            <person name="Martinez M.J."/>
            <person name="Novotny C."/>
            <person name="Magnuson J.K."/>
            <person name="Spatafora J.W."/>
            <person name="Maurice S."/>
            <person name="Pangilinan J."/>
            <person name="Andreopoulos W."/>
            <person name="LaButti K."/>
            <person name="Hundley H."/>
            <person name="Na H."/>
            <person name="Kuo A."/>
            <person name="Barry K."/>
            <person name="Lipzen A."/>
            <person name="Henrissat B."/>
            <person name="Riley R."/>
            <person name="Ahrendt S."/>
            <person name="Nagy L.G."/>
            <person name="Grigoriev I.V."/>
            <person name="Martin F."/>
            <person name="Rosso M.N."/>
        </authorList>
    </citation>
    <scope>NUCLEOTIDE SEQUENCE</scope>
    <source>
        <strain evidence="1">CBS 384.51</strain>
    </source>
</reference>
<sequence>MASWFTVFYLITSNILGTCNTPYTLSSVEYIPSTVFYLVTETVPCLGLGTTPRNRAVKNGEHGFRERWLLDGASTSHSELSPALIVLAERARSVCNSDGTHKFLQAWQLSPTQIPAQGPSITGMHSLSFSTEFSRRGSCSDELGAFASIMIAQLLP</sequence>
<evidence type="ECO:0000313" key="2">
    <source>
        <dbReference type="Proteomes" id="UP001055072"/>
    </source>
</evidence>
<protein>
    <submittedName>
        <fullName evidence="1">Uncharacterized protein</fullName>
    </submittedName>
</protein>
<dbReference type="Proteomes" id="UP001055072">
    <property type="component" value="Unassembled WGS sequence"/>
</dbReference>
<keyword evidence="2" id="KW-1185">Reference proteome</keyword>
<evidence type="ECO:0000313" key="1">
    <source>
        <dbReference type="EMBL" id="KAI0085331.1"/>
    </source>
</evidence>
<proteinExistence type="predicted"/>
<accession>A0ACB8TTS0</accession>
<organism evidence="1 2">
    <name type="scientific">Irpex rosettiformis</name>
    <dbReference type="NCBI Taxonomy" id="378272"/>
    <lineage>
        <taxon>Eukaryota</taxon>
        <taxon>Fungi</taxon>
        <taxon>Dikarya</taxon>
        <taxon>Basidiomycota</taxon>
        <taxon>Agaricomycotina</taxon>
        <taxon>Agaricomycetes</taxon>
        <taxon>Polyporales</taxon>
        <taxon>Irpicaceae</taxon>
        <taxon>Irpex</taxon>
    </lineage>
</organism>
<name>A0ACB8TTS0_9APHY</name>
<dbReference type="EMBL" id="MU274932">
    <property type="protein sequence ID" value="KAI0085331.1"/>
    <property type="molecule type" value="Genomic_DNA"/>
</dbReference>
<gene>
    <name evidence="1" type="ORF">BDY19DRAFT_909132</name>
</gene>